<sequence length="189" mass="21793">MKLPIVAYGDPVLRRKAVDIEENEPGLQQLIADMFETMYGAKGVGLAAPQVGMSKRLFVIDATPFDDDEPALKDFKKVFINAEILEETGEEWPFNEGCLSIPDIREDVYRKPKIVISYYDENWQLHEDTFEGMAARIIQHEYDHIEGKLFTDKLTPLRKRLIEKRLTDISKGNIKVDYKMKFPAVKKGR</sequence>
<dbReference type="GO" id="GO:0006412">
    <property type="term" value="P:translation"/>
    <property type="evidence" value="ECO:0007669"/>
    <property type="project" value="UniProtKB-UniRule"/>
</dbReference>
<keyword evidence="6" id="KW-1185">Reference proteome</keyword>
<dbReference type="GO" id="GO:0042586">
    <property type="term" value="F:peptide deformylase activity"/>
    <property type="evidence" value="ECO:0007669"/>
    <property type="project" value="UniProtKB-UniRule"/>
</dbReference>
<dbReference type="PIRSF" id="PIRSF004749">
    <property type="entry name" value="Pep_def"/>
    <property type="match status" value="1"/>
</dbReference>
<dbReference type="Gene3D" id="3.90.45.10">
    <property type="entry name" value="Peptide deformylase"/>
    <property type="match status" value="1"/>
</dbReference>
<evidence type="ECO:0000313" key="6">
    <source>
        <dbReference type="Proteomes" id="UP000429232"/>
    </source>
</evidence>
<comment type="cofactor">
    <cofactor evidence="4">
        <name>Fe(2+)</name>
        <dbReference type="ChEBI" id="CHEBI:29033"/>
    </cofactor>
    <text evidence="4">Binds 1 Fe(2+) ion.</text>
</comment>
<evidence type="ECO:0000313" key="5">
    <source>
        <dbReference type="EMBL" id="QQL49387.1"/>
    </source>
</evidence>
<gene>
    <name evidence="4" type="primary">def</name>
    <name evidence="5" type="ORF">GO620_014615</name>
</gene>
<evidence type="ECO:0000256" key="3">
    <source>
        <dbReference type="ARBA" id="ARBA00022801"/>
    </source>
</evidence>
<dbReference type="AlphaFoldDB" id="A0A6I4HY49"/>
<feature type="binding site" evidence="4">
    <location>
        <position position="140"/>
    </location>
    <ligand>
        <name>Fe cation</name>
        <dbReference type="ChEBI" id="CHEBI:24875"/>
    </ligand>
</feature>
<proteinExistence type="inferred from homology"/>
<reference evidence="5 6" key="1">
    <citation type="submission" date="2020-12" db="EMBL/GenBank/DDBJ databases">
        <title>HMF7856_wgs.fasta genome submission.</title>
        <authorList>
            <person name="Kang H."/>
            <person name="Kim H."/>
            <person name="Joh K."/>
        </authorList>
    </citation>
    <scope>NUCLEOTIDE SEQUENCE [LARGE SCALE GENOMIC DNA]</scope>
    <source>
        <strain evidence="5 6">HMF7856</strain>
    </source>
</reference>
<dbReference type="HAMAP" id="MF_00163">
    <property type="entry name" value="Pep_deformylase"/>
    <property type="match status" value="1"/>
</dbReference>
<dbReference type="PANTHER" id="PTHR10458:SF22">
    <property type="entry name" value="PEPTIDE DEFORMYLASE"/>
    <property type="match status" value="1"/>
</dbReference>
<dbReference type="CDD" id="cd00487">
    <property type="entry name" value="Pep_deformylase"/>
    <property type="match status" value="1"/>
</dbReference>
<keyword evidence="2 4" id="KW-0479">Metal-binding</keyword>
<dbReference type="NCBIfam" id="TIGR00079">
    <property type="entry name" value="pept_deformyl"/>
    <property type="match status" value="1"/>
</dbReference>
<evidence type="ECO:0000256" key="4">
    <source>
        <dbReference type="HAMAP-Rule" id="MF_00163"/>
    </source>
</evidence>
<dbReference type="EC" id="3.5.1.88" evidence="4"/>
<comment type="similarity">
    <text evidence="1 4">Belongs to the polypeptide deformylase family.</text>
</comment>
<keyword evidence="3 4" id="KW-0378">Hydrolase</keyword>
<dbReference type="SUPFAM" id="SSF56420">
    <property type="entry name" value="Peptide deformylase"/>
    <property type="match status" value="1"/>
</dbReference>
<feature type="binding site" evidence="4">
    <location>
        <position position="144"/>
    </location>
    <ligand>
        <name>Fe cation</name>
        <dbReference type="ChEBI" id="CHEBI:24875"/>
    </ligand>
</feature>
<dbReference type="RefSeq" id="WP_157524504.1">
    <property type="nucleotide sequence ID" value="NZ_CP066775.1"/>
</dbReference>
<name>A0A6I4HY49_9SPHI</name>
<dbReference type="PRINTS" id="PR01576">
    <property type="entry name" value="PDEFORMYLASE"/>
</dbReference>
<evidence type="ECO:0000256" key="2">
    <source>
        <dbReference type="ARBA" id="ARBA00022723"/>
    </source>
</evidence>
<organism evidence="5 6">
    <name type="scientific">Mucilaginibacter ginkgonis</name>
    <dbReference type="NCBI Taxonomy" id="2682091"/>
    <lineage>
        <taxon>Bacteria</taxon>
        <taxon>Pseudomonadati</taxon>
        <taxon>Bacteroidota</taxon>
        <taxon>Sphingobacteriia</taxon>
        <taxon>Sphingobacteriales</taxon>
        <taxon>Sphingobacteriaceae</taxon>
        <taxon>Mucilaginibacter</taxon>
    </lineage>
</organism>
<dbReference type="GO" id="GO:0046872">
    <property type="term" value="F:metal ion binding"/>
    <property type="evidence" value="ECO:0007669"/>
    <property type="project" value="UniProtKB-KW"/>
</dbReference>
<dbReference type="NCBIfam" id="NF001159">
    <property type="entry name" value="PRK00150.1-3"/>
    <property type="match status" value="1"/>
</dbReference>
<keyword evidence="4" id="KW-0648">Protein biosynthesis</keyword>
<dbReference type="EMBL" id="CP066775">
    <property type="protein sequence ID" value="QQL49387.1"/>
    <property type="molecule type" value="Genomic_DNA"/>
</dbReference>
<accession>A0A6I4HY49</accession>
<dbReference type="KEGG" id="mgik:GO620_014615"/>
<protein>
    <recommendedName>
        <fullName evidence="4">Peptide deformylase</fullName>
        <shortName evidence="4">PDF</shortName>
        <ecNumber evidence="4">3.5.1.88</ecNumber>
    </recommendedName>
    <alternativeName>
        <fullName evidence="4">Polypeptide deformylase</fullName>
    </alternativeName>
</protein>
<feature type="active site" evidence="4">
    <location>
        <position position="141"/>
    </location>
</feature>
<dbReference type="PANTHER" id="PTHR10458">
    <property type="entry name" value="PEPTIDE DEFORMYLASE"/>
    <property type="match status" value="1"/>
</dbReference>
<feature type="binding site" evidence="4">
    <location>
        <position position="98"/>
    </location>
    <ligand>
        <name>Fe cation</name>
        <dbReference type="ChEBI" id="CHEBI:24875"/>
    </ligand>
</feature>
<dbReference type="InterPro" id="IPR036821">
    <property type="entry name" value="Peptide_deformylase_sf"/>
</dbReference>
<evidence type="ECO:0000256" key="1">
    <source>
        <dbReference type="ARBA" id="ARBA00010759"/>
    </source>
</evidence>
<keyword evidence="4" id="KW-0408">Iron</keyword>
<dbReference type="Proteomes" id="UP000429232">
    <property type="component" value="Chromosome"/>
</dbReference>
<dbReference type="InterPro" id="IPR023635">
    <property type="entry name" value="Peptide_deformylase"/>
</dbReference>
<comment type="catalytic activity">
    <reaction evidence="4">
        <text>N-terminal N-formyl-L-methionyl-[peptide] + H2O = N-terminal L-methionyl-[peptide] + formate</text>
        <dbReference type="Rhea" id="RHEA:24420"/>
        <dbReference type="Rhea" id="RHEA-COMP:10639"/>
        <dbReference type="Rhea" id="RHEA-COMP:10640"/>
        <dbReference type="ChEBI" id="CHEBI:15377"/>
        <dbReference type="ChEBI" id="CHEBI:15740"/>
        <dbReference type="ChEBI" id="CHEBI:49298"/>
        <dbReference type="ChEBI" id="CHEBI:64731"/>
        <dbReference type="EC" id="3.5.1.88"/>
    </reaction>
</comment>
<comment type="function">
    <text evidence="4">Removes the formyl group from the N-terminal Met of newly synthesized proteins. Requires at least a dipeptide for an efficient rate of reaction. N-terminal L-methionine is a prerequisite for activity but the enzyme has broad specificity at other positions.</text>
</comment>
<dbReference type="Pfam" id="PF01327">
    <property type="entry name" value="Pep_deformylase"/>
    <property type="match status" value="1"/>
</dbReference>